<dbReference type="EMBL" id="JBJKBG010000007">
    <property type="protein sequence ID" value="KAL3729564.1"/>
    <property type="molecule type" value="Genomic_DNA"/>
</dbReference>
<gene>
    <name evidence="1" type="ORF">ACJRO7_026659</name>
</gene>
<sequence>MSHKCPNSDHLNQRLVVCEACSTAIETTEEDEKTMLQRQERFGDCDLGEKKTSACPNRRCREVLTFSDTSTPAVGGRRNEKLWAALAWKWMSKECGKEEWGSVSC</sequence>
<evidence type="ECO:0000313" key="1">
    <source>
        <dbReference type="EMBL" id="KAL3729564.1"/>
    </source>
</evidence>
<comment type="caution">
    <text evidence="1">The sequence shown here is derived from an EMBL/GenBank/DDBJ whole genome shotgun (WGS) entry which is preliminary data.</text>
</comment>
<proteinExistence type="predicted"/>
<dbReference type="AlphaFoldDB" id="A0ABD3JTI4"/>
<accession>A0ABD3JTI4</accession>
<organism evidence="1 2">
    <name type="scientific">Eucalyptus globulus</name>
    <name type="common">Tasmanian blue gum</name>
    <dbReference type="NCBI Taxonomy" id="34317"/>
    <lineage>
        <taxon>Eukaryota</taxon>
        <taxon>Viridiplantae</taxon>
        <taxon>Streptophyta</taxon>
        <taxon>Embryophyta</taxon>
        <taxon>Tracheophyta</taxon>
        <taxon>Spermatophyta</taxon>
        <taxon>Magnoliopsida</taxon>
        <taxon>eudicotyledons</taxon>
        <taxon>Gunneridae</taxon>
        <taxon>Pentapetalae</taxon>
        <taxon>rosids</taxon>
        <taxon>malvids</taxon>
        <taxon>Myrtales</taxon>
        <taxon>Myrtaceae</taxon>
        <taxon>Myrtoideae</taxon>
        <taxon>Eucalypteae</taxon>
        <taxon>Eucalyptus</taxon>
    </lineage>
</organism>
<keyword evidence="2" id="KW-1185">Reference proteome</keyword>
<dbReference type="Proteomes" id="UP001634007">
    <property type="component" value="Unassembled WGS sequence"/>
</dbReference>
<evidence type="ECO:0000313" key="2">
    <source>
        <dbReference type="Proteomes" id="UP001634007"/>
    </source>
</evidence>
<name>A0ABD3JTI4_EUCGL</name>
<reference evidence="1 2" key="1">
    <citation type="submission" date="2024-11" db="EMBL/GenBank/DDBJ databases">
        <title>Chromosome-level genome assembly of Eucalyptus globulus Labill. provides insights into its genome evolution.</title>
        <authorList>
            <person name="Li X."/>
        </authorList>
    </citation>
    <scope>NUCLEOTIDE SEQUENCE [LARGE SCALE GENOMIC DNA]</scope>
    <source>
        <strain evidence="1">CL2024</strain>
        <tissue evidence="1">Fresh tender leaves</tissue>
    </source>
</reference>
<protein>
    <submittedName>
        <fullName evidence="1">Uncharacterized protein</fullName>
    </submittedName>
</protein>